<reference evidence="2 3" key="1">
    <citation type="submission" date="2024-09" db="EMBL/GenBank/DDBJ databases">
        <authorList>
            <person name="Sun Q."/>
            <person name="Mori K."/>
        </authorList>
    </citation>
    <scope>NUCLEOTIDE SEQUENCE [LARGE SCALE GENOMIC DNA]</scope>
    <source>
        <strain evidence="2 3">TBRC 3947</strain>
    </source>
</reference>
<dbReference type="Proteomes" id="UP001589867">
    <property type="component" value="Unassembled WGS sequence"/>
</dbReference>
<dbReference type="Gene3D" id="3.30.70.1210">
    <property type="entry name" value="Crispr-associated protein, domain 2"/>
    <property type="match status" value="1"/>
</dbReference>
<dbReference type="Pfam" id="PF08798">
    <property type="entry name" value="CRISPR_assoc"/>
    <property type="match status" value="1"/>
</dbReference>
<dbReference type="RefSeq" id="WP_377251427.1">
    <property type="nucleotide sequence ID" value="NZ_JBHLUH010000023.1"/>
</dbReference>
<keyword evidence="3" id="KW-1185">Reference proteome</keyword>
<dbReference type="SMART" id="SM01101">
    <property type="entry name" value="CRISPR_assoc"/>
    <property type="match status" value="1"/>
</dbReference>
<proteinExistence type="predicted"/>
<dbReference type="SUPFAM" id="SSF117987">
    <property type="entry name" value="CRISPR-associated protein"/>
    <property type="match status" value="2"/>
</dbReference>
<accession>A0ABV6M3D9</accession>
<feature type="region of interest" description="Disordered" evidence="1">
    <location>
        <begin position="111"/>
        <end position="137"/>
    </location>
</feature>
<name>A0ABV6M3D9_9ACTN</name>
<dbReference type="EMBL" id="JBHLUH010000023">
    <property type="protein sequence ID" value="MFC0529054.1"/>
    <property type="molecule type" value="Genomic_DNA"/>
</dbReference>
<dbReference type="InterPro" id="IPR010179">
    <property type="entry name" value="CRISPR-assoc_prot_Cse3"/>
</dbReference>
<protein>
    <submittedName>
        <fullName evidence="2">Type I-E CRISPR-associated protein Cas6/Cse3/CasE</fullName>
    </submittedName>
</protein>
<comment type="caution">
    <text evidence="2">The sequence shown here is derived from an EMBL/GenBank/DDBJ whole genome shotgun (WGS) entry which is preliminary data.</text>
</comment>
<organism evidence="2 3">
    <name type="scientific">Phytohabitans kaempferiae</name>
    <dbReference type="NCBI Taxonomy" id="1620943"/>
    <lineage>
        <taxon>Bacteria</taxon>
        <taxon>Bacillati</taxon>
        <taxon>Actinomycetota</taxon>
        <taxon>Actinomycetes</taxon>
        <taxon>Micromonosporales</taxon>
        <taxon>Micromonosporaceae</taxon>
    </lineage>
</organism>
<evidence type="ECO:0000313" key="3">
    <source>
        <dbReference type="Proteomes" id="UP001589867"/>
    </source>
</evidence>
<sequence length="232" mass="25833">MYLSKLLVNTYSREFRRDHADIREMHRTVMSGFHNLPNDSPARQSAAVLWRLDGIHRGFAAYVQSKSKPDWSRLPADYLTEAPQVRDLQPVLDAITPGRRFAFRLIGNPTRTIPRLGNPKSPETGKRTHGQRVARKKPEEQLEWLIRKGEQHGFVIPSGRNGQPDVSPSPCLTLTGQKRSEDKGTITLEPVRFEGHLIVTDAAAFADALQTGIGHGKAYGCGLISLAPPQGR</sequence>
<dbReference type="NCBIfam" id="TIGR01907">
    <property type="entry name" value="casE_Cse3"/>
    <property type="match status" value="1"/>
</dbReference>
<dbReference type="Gene3D" id="3.30.70.1200">
    <property type="entry name" value="Crispr-associated protein, domain 1"/>
    <property type="match status" value="1"/>
</dbReference>
<evidence type="ECO:0000313" key="2">
    <source>
        <dbReference type="EMBL" id="MFC0529054.1"/>
    </source>
</evidence>
<dbReference type="CDD" id="cd09727">
    <property type="entry name" value="Cas6_I-E"/>
    <property type="match status" value="1"/>
</dbReference>
<evidence type="ECO:0000256" key="1">
    <source>
        <dbReference type="SAM" id="MobiDB-lite"/>
    </source>
</evidence>
<gene>
    <name evidence="2" type="primary">cas6e</name>
    <name evidence="2" type="ORF">ACFFIA_15460</name>
</gene>